<feature type="non-terminal residue" evidence="1">
    <location>
        <position position="49"/>
    </location>
</feature>
<protein>
    <submittedName>
        <fullName evidence="1">Uncharacterized protein</fullName>
    </submittedName>
</protein>
<evidence type="ECO:0000313" key="1">
    <source>
        <dbReference type="EMBL" id="MCI90161.1"/>
    </source>
</evidence>
<dbReference type="EMBL" id="LXQA011236653">
    <property type="protein sequence ID" value="MCI90161.1"/>
    <property type="molecule type" value="Genomic_DNA"/>
</dbReference>
<organism evidence="1 2">
    <name type="scientific">Trifolium medium</name>
    <dbReference type="NCBI Taxonomy" id="97028"/>
    <lineage>
        <taxon>Eukaryota</taxon>
        <taxon>Viridiplantae</taxon>
        <taxon>Streptophyta</taxon>
        <taxon>Embryophyta</taxon>
        <taxon>Tracheophyta</taxon>
        <taxon>Spermatophyta</taxon>
        <taxon>Magnoliopsida</taxon>
        <taxon>eudicotyledons</taxon>
        <taxon>Gunneridae</taxon>
        <taxon>Pentapetalae</taxon>
        <taxon>rosids</taxon>
        <taxon>fabids</taxon>
        <taxon>Fabales</taxon>
        <taxon>Fabaceae</taxon>
        <taxon>Papilionoideae</taxon>
        <taxon>50 kb inversion clade</taxon>
        <taxon>NPAAA clade</taxon>
        <taxon>Hologalegina</taxon>
        <taxon>IRL clade</taxon>
        <taxon>Trifolieae</taxon>
        <taxon>Trifolium</taxon>
    </lineage>
</organism>
<sequence length="49" mass="5117">MLQEICVCSVPGARCASPLRKASAGFLKKLLLLVSAQGAPACCARRDRG</sequence>
<evidence type="ECO:0000313" key="2">
    <source>
        <dbReference type="Proteomes" id="UP000265520"/>
    </source>
</evidence>
<accession>A0A392VT59</accession>
<keyword evidence="2" id="KW-1185">Reference proteome</keyword>
<name>A0A392VT59_9FABA</name>
<dbReference type="Proteomes" id="UP000265520">
    <property type="component" value="Unassembled WGS sequence"/>
</dbReference>
<reference evidence="1 2" key="1">
    <citation type="journal article" date="2018" name="Front. Plant Sci.">
        <title>Red Clover (Trifolium pratense) and Zigzag Clover (T. medium) - A Picture of Genomic Similarities and Differences.</title>
        <authorList>
            <person name="Dluhosova J."/>
            <person name="Istvanek J."/>
            <person name="Nedelnik J."/>
            <person name="Repkova J."/>
        </authorList>
    </citation>
    <scope>NUCLEOTIDE SEQUENCE [LARGE SCALE GENOMIC DNA]</scope>
    <source>
        <strain evidence="2">cv. 10/8</strain>
        <tissue evidence="1">Leaf</tissue>
    </source>
</reference>
<comment type="caution">
    <text evidence="1">The sequence shown here is derived from an EMBL/GenBank/DDBJ whole genome shotgun (WGS) entry which is preliminary data.</text>
</comment>
<proteinExistence type="predicted"/>
<dbReference type="AlphaFoldDB" id="A0A392VT59"/>